<protein>
    <recommendedName>
        <fullName evidence="4">YfhO family protein</fullName>
    </recommendedName>
</protein>
<proteinExistence type="predicted"/>
<sequence>MSLKIITNKSKVAGTIIALAFLLVLPSILYGQLPGFGGADSFFHISRYMDTAMQIKTGHYSFFQQFFTLNNSGKIVNALYGPLVAYFQGLLLNIVHFNGIIWWYLYLFQINLIGIGSMYWLQRENGVAKKKSLMLGILFVVAGNVTVTVVSGAYAFGYAFFPLIVSAAIRLLKNREQPIKFWELVLSITVLAQTHVLSLVLGLIVYALAFIVYIFSRKNIKAIFKTIKVLVVAALTVLVVNFNVYGAYIEVMHSNSKIISPFTPTQMYFNTVIDFGNISFASISGIVFIALLIAWAVRFAQWKESQLADKFALIVSLLFLLIAMGIININGIPGMTTFQFLTRFFLITFTFGLYSLGQYSEQNISKYGSVVLIVATIGGAAIYLQQTIPVGVDSTTTSKKLTNSIPPLDSDELTYQVYTRPMAFTDQSIYKHAKMPMGLADYLPNDSPFEEDYKSEVASSNAFNAYFSSEILQNNNFKGRNLERKVGNNSMIVSWTSNTGGVEQLPIIKYAHTELTLNGKKLPNNYSNLSYIGTVSVQSKKGVNTLKVSYKPSLWFVIGSWIQILGVLSIVLITGGYVIIRRFRV</sequence>
<evidence type="ECO:0000313" key="3">
    <source>
        <dbReference type="Proteomes" id="UP000371977"/>
    </source>
</evidence>
<evidence type="ECO:0000256" key="1">
    <source>
        <dbReference type="SAM" id="Phobius"/>
    </source>
</evidence>
<name>A0A6C2CBR0_9LACO</name>
<feature type="transmembrane region" description="Helical" evidence="1">
    <location>
        <begin position="133"/>
        <end position="164"/>
    </location>
</feature>
<keyword evidence="1" id="KW-0812">Transmembrane</keyword>
<keyword evidence="3" id="KW-1185">Reference proteome</keyword>
<dbReference type="AlphaFoldDB" id="A0A6C2CBR0"/>
<organism evidence="2 3">
    <name type="scientific">Weissella muntiaci</name>
    <dbReference type="NCBI Taxonomy" id="2508881"/>
    <lineage>
        <taxon>Bacteria</taxon>
        <taxon>Bacillati</taxon>
        <taxon>Bacillota</taxon>
        <taxon>Bacilli</taxon>
        <taxon>Lactobacillales</taxon>
        <taxon>Lactobacillaceae</taxon>
        <taxon>Weissella</taxon>
    </lineage>
</organism>
<dbReference type="Proteomes" id="UP000371977">
    <property type="component" value="Unassembled WGS sequence"/>
</dbReference>
<feature type="transmembrane region" description="Helical" evidence="1">
    <location>
        <begin position="227"/>
        <end position="248"/>
    </location>
</feature>
<feature type="transmembrane region" description="Helical" evidence="1">
    <location>
        <begin position="12"/>
        <end position="33"/>
    </location>
</feature>
<feature type="transmembrane region" description="Helical" evidence="1">
    <location>
        <begin position="278"/>
        <end position="299"/>
    </location>
</feature>
<keyword evidence="1" id="KW-0472">Membrane</keyword>
<dbReference type="EMBL" id="SDGZ01000003">
    <property type="protein sequence ID" value="TYC51042.1"/>
    <property type="molecule type" value="Genomic_DNA"/>
</dbReference>
<feature type="transmembrane region" description="Helical" evidence="1">
    <location>
        <begin position="338"/>
        <end position="357"/>
    </location>
</feature>
<feature type="transmembrane region" description="Helical" evidence="1">
    <location>
        <begin position="311"/>
        <end position="332"/>
    </location>
</feature>
<feature type="transmembrane region" description="Helical" evidence="1">
    <location>
        <begin position="554"/>
        <end position="580"/>
    </location>
</feature>
<evidence type="ECO:0008006" key="4">
    <source>
        <dbReference type="Google" id="ProtNLM"/>
    </source>
</evidence>
<gene>
    <name evidence="2" type="ORF">ESZ50_00475</name>
</gene>
<accession>A0A6C2CBR0</accession>
<comment type="caution">
    <text evidence="2">The sequence shown here is derived from an EMBL/GenBank/DDBJ whole genome shotgun (WGS) entry which is preliminary data.</text>
</comment>
<evidence type="ECO:0000313" key="2">
    <source>
        <dbReference type="EMBL" id="TYC51042.1"/>
    </source>
</evidence>
<feature type="transmembrane region" description="Helical" evidence="1">
    <location>
        <begin position="100"/>
        <end position="121"/>
    </location>
</feature>
<feature type="transmembrane region" description="Helical" evidence="1">
    <location>
        <begin position="364"/>
        <end position="384"/>
    </location>
</feature>
<keyword evidence="1" id="KW-1133">Transmembrane helix</keyword>
<dbReference type="RefSeq" id="WP_187387487.1">
    <property type="nucleotide sequence ID" value="NZ_SDGZ01000003.1"/>
</dbReference>
<feature type="transmembrane region" description="Helical" evidence="1">
    <location>
        <begin position="184"/>
        <end position="215"/>
    </location>
</feature>
<reference evidence="2 3" key="1">
    <citation type="submission" date="2019-01" db="EMBL/GenBank/DDBJ databases">
        <title>Weissella sp. nov., a novel lactic acid bacterium isolated from animal feces.</title>
        <authorList>
            <person name="Wang L.-T."/>
        </authorList>
    </citation>
    <scope>NUCLEOTIDE SEQUENCE [LARGE SCALE GENOMIC DNA]</scope>
    <source>
        <strain evidence="2 3">8H-2</strain>
    </source>
</reference>